<dbReference type="Pfam" id="PF00069">
    <property type="entry name" value="Pkinase"/>
    <property type="match status" value="1"/>
</dbReference>
<feature type="region of interest" description="Disordered" evidence="9">
    <location>
        <begin position="1"/>
        <end position="379"/>
    </location>
</feature>
<feature type="compositionally biased region" description="Basic and acidic residues" evidence="9">
    <location>
        <begin position="142"/>
        <end position="157"/>
    </location>
</feature>
<dbReference type="PROSITE" id="PS50011">
    <property type="entry name" value="PROTEIN_KINASE_DOM"/>
    <property type="match status" value="1"/>
</dbReference>
<evidence type="ECO:0000256" key="5">
    <source>
        <dbReference type="ARBA" id="ARBA00022777"/>
    </source>
</evidence>
<feature type="binding site" evidence="8">
    <location>
        <position position="471"/>
    </location>
    <ligand>
        <name>ATP</name>
        <dbReference type="ChEBI" id="CHEBI:30616"/>
    </ligand>
</feature>
<feature type="compositionally biased region" description="Basic residues" evidence="9">
    <location>
        <begin position="77"/>
        <end position="96"/>
    </location>
</feature>
<dbReference type="Proteomes" id="UP000215453">
    <property type="component" value="Chromosome 2"/>
</dbReference>
<dbReference type="GO" id="GO:0005524">
    <property type="term" value="F:ATP binding"/>
    <property type="evidence" value="ECO:0007669"/>
    <property type="project" value="UniProtKB-UniRule"/>
</dbReference>
<feature type="compositionally biased region" description="Basic and acidic residues" evidence="9">
    <location>
        <begin position="355"/>
        <end position="364"/>
    </location>
</feature>
<evidence type="ECO:0000256" key="7">
    <source>
        <dbReference type="ARBA" id="ARBA00023596"/>
    </source>
</evidence>
<feature type="compositionally biased region" description="Polar residues" evidence="9">
    <location>
        <begin position="288"/>
        <end position="303"/>
    </location>
</feature>
<feature type="compositionally biased region" description="Polar residues" evidence="9">
    <location>
        <begin position="188"/>
        <end position="200"/>
    </location>
</feature>
<feature type="compositionally biased region" description="Low complexity" evidence="9">
    <location>
        <begin position="304"/>
        <end position="320"/>
    </location>
</feature>
<keyword evidence="5" id="KW-0418">Kinase</keyword>
<sequence length="783" mass="86871">MSARSPSFSEGEISGANGDGEKVTRNASRRTNTNVDSSARPMSSSRASYNVRQALMGNKSAHFDGSRSANGKDRSRSPYRRKRSPPRRTSRSRSRSPYRADRETVRDKRPHQDDHYGRNASDTRRHKPVNFQTARWNGSQNPDRHNSNGRHDRDRSRSPYRASVRTDRRPSLSDRSHANGSFDARKMTNGTAVSSASATGQGKHGSVANVANPESMQGSEVNEEPTPPEPQLSEAEIIEQRRKARQAIRKKHAAAAGNESLLRATLESNLPSTSSSPQIEPIPHGSETHSPPSTAQSPAQLMQSSTPSSPASPASPADLIPADDADLANPVHVNATNEEQGQSAADYDPNEDMNEDRPDHKRTDIQPSTEPVEPTKKSTDDFDMFADDDIDMFAVDDSAPASGPSKQGKQLDESMLDNWDYPDGHYRIINGELLGGRYAVEQQVGKGTFATVVRARDADTGTTVAIKIACKNDTMLKAGQKEMQFLELLNEKDKEDKKHIIRLLGQFTHKGHLCLVFEGLSMDLREAIKKFGRDVGITMQAVKLYAYQMFQALVHMKSAEVLHADLKPDNILVSENKKYIKVCDFGTATLHRDAELTPYLVSRFYRAPEVILGMDFDYAIDMWAIGCTLYELFTGRILFNGADNNGMLRSIQECRGKIPIRLVKRAQLAHKYFDDTFTFHALERDKLTGHIVPRPVQFSQGAHGKDLKSKLSANLKLLPLSEVKEHNAFVDLLDKCLQLDPEKRIKPKDALHHPFFATPQMKGNGKASVASSTAFAPVSVQHN</sequence>
<evidence type="ECO:0000256" key="6">
    <source>
        <dbReference type="ARBA" id="ARBA00022840"/>
    </source>
</evidence>
<evidence type="ECO:0000256" key="1">
    <source>
        <dbReference type="ARBA" id="ARBA00012513"/>
    </source>
</evidence>
<feature type="compositionally biased region" description="Polar residues" evidence="9">
    <location>
        <begin position="25"/>
        <end position="36"/>
    </location>
</feature>
<gene>
    <name evidence="11" type="ORF">ZT1A5_G2791</name>
</gene>
<feature type="compositionally biased region" description="Basic and acidic residues" evidence="9">
    <location>
        <begin position="164"/>
        <end position="177"/>
    </location>
</feature>
<dbReference type="InterPro" id="IPR011009">
    <property type="entry name" value="Kinase-like_dom_sf"/>
</dbReference>
<dbReference type="EMBL" id="LT882677">
    <property type="protein sequence ID" value="SMY21353.1"/>
    <property type="molecule type" value="Genomic_DNA"/>
</dbReference>
<feature type="compositionally biased region" description="Basic residues" evidence="9">
    <location>
        <begin position="242"/>
        <end position="253"/>
    </location>
</feature>
<feature type="domain" description="Protein kinase" evidence="10">
    <location>
        <begin position="438"/>
        <end position="756"/>
    </location>
</feature>
<dbReference type="InterPro" id="IPR008271">
    <property type="entry name" value="Ser/Thr_kinase_AS"/>
</dbReference>
<keyword evidence="3" id="KW-0808">Transferase</keyword>
<organism evidence="11 12">
    <name type="scientific">Zymoseptoria tritici ST99CH_1A5</name>
    <dbReference type="NCBI Taxonomy" id="1276529"/>
    <lineage>
        <taxon>Eukaryota</taxon>
        <taxon>Fungi</taxon>
        <taxon>Dikarya</taxon>
        <taxon>Ascomycota</taxon>
        <taxon>Pezizomycotina</taxon>
        <taxon>Dothideomycetes</taxon>
        <taxon>Dothideomycetidae</taxon>
        <taxon>Mycosphaerellales</taxon>
        <taxon>Mycosphaerellaceae</taxon>
        <taxon>Zymoseptoria</taxon>
    </lineage>
</organism>
<dbReference type="PROSITE" id="PS00108">
    <property type="entry name" value="PROTEIN_KINASE_ST"/>
    <property type="match status" value="1"/>
</dbReference>
<evidence type="ECO:0000256" key="2">
    <source>
        <dbReference type="ARBA" id="ARBA00022527"/>
    </source>
</evidence>
<evidence type="ECO:0000313" key="11">
    <source>
        <dbReference type="EMBL" id="SMY21353.1"/>
    </source>
</evidence>
<evidence type="ECO:0000256" key="3">
    <source>
        <dbReference type="ARBA" id="ARBA00022679"/>
    </source>
</evidence>
<dbReference type="Gene3D" id="3.30.200.20">
    <property type="entry name" value="Phosphorylase Kinase, domain 1"/>
    <property type="match status" value="1"/>
</dbReference>
<dbReference type="InterPro" id="IPR050494">
    <property type="entry name" value="Ser_Thr_dual-spec_kinase"/>
</dbReference>
<protein>
    <recommendedName>
        <fullName evidence="1">non-specific serine/threonine protein kinase</fullName>
        <ecNumber evidence="1">2.7.11.1</ecNumber>
    </recommendedName>
</protein>
<reference evidence="11 12" key="1">
    <citation type="submission" date="2016-10" db="EMBL/GenBank/DDBJ databases">
        <authorList>
            <person name="Varghese N."/>
        </authorList>
    </citation>
    <scope>NUCLEOTIDE SEQUENCE [LARGE SCALE GENOMIC DNA]</scope>
</reference>
<accession>A0A1Y6LA75</accession>
<dbReference type="FunFam" id="1.10.510.10:FF:000078">
    <property type="entry name" value="Serine/threonine-protein kinase PRP4 homolog"/>
    <property type="match status" value="1"/>
</dbReference>
<feature type="compositionally biased region" description="Polar residues" evidence="9">
    <location>
        <begin position="266"/>
        <end position="278"/>
    </location>
</feature>
<dbReference type="SUPFAM" id="SSF56112">
    <property type="entry name" value="Protein kinase-like (PK-like)"/>
    <property type="match status" value="1"/>
</dbReference>
<comment type="similarity">
    <text evidence="7">Belongs to the protein kinase superfamily. CMGC Ser/Thr protein kinase family.</text>
</comment>
<keyword evidence="4 8" id="KW-0547">Nucleotide-binding</keyword>
<keyword evidence="6 8" id="KW-0067">ATP-binding</keyword>
<dbReference type="GO" id="GO:0004674">
    <property type="term" value="F:protein serine/threonine kinase activity"/>
    <property type="evidence" value="ECO:0007669"/>
    <property type="project" value="UniProtKB-KW"/>
</dbReference>
<proteinExistence type="inferred from homology"/>
<feature type="compositionally biased region" description="Basic and acidic residues" evidence="9">
    <location>
        <begin position="61"/>
        <end position="76"/>
    </location>
</feature>
<dbReference type="Gene3D" id="1.10.510.10">
    <property type="entry name" value="Transferase(Phosphotransferase) domain 1"/>
    <property type="match status" value="1"/>
</dbReference>
<feature type="compositionally biased region" description="Basic and acidic residues" evidence="9">
    <location>
        <begin position="98"/>
        <end position="123"/>
    </location>
</feature>
<dbReference type="EC" id="2.7.11.1" evidence="1"/>
<dbReference type="SMART" id="SM00220">
    <property type="entry name" value="S_TKc"/>
    <property type="match status" value="1"/>
</dbReference>
<feature type="compositionally biased region" description="Polar residues" evidence="9">
    <location>
        <begin position="130"/>
        <end position="141"/>
    </location>
</feature>
<feature type="compositionally biased region" description="Low complexity" evidence="9">
    <location>
        <begin position="37"/>
        <end position="48"/>
    </location>
</feature>
<evidence type="ECO:0000256" key="8">
    <source>
        <dbReference type="PROSITE-ProRule" id="PRU10141"/>
    </source>
</evidence>
<evidence type="ECO:0000256" key="4">
    <source>
        <dbReference type="ARBA" id="ARBA00022741"/>
    </source>
</evidence>
<feature type="compositionally biased region" description="Polar residues" evidence="9">
    <location>
        <begin position="334"/>
        <end position="343"/>
    </location>
</feature>
<keyword evidence="2" id="KW-0723">Serine/threonine-protein kinase</keyword>
<dbReference type="AlphaFoldDB" id="A0A1Y6LA75"/>
<dbReference type="PANTHER" id="PTHR24058">
    <property type="entry name" value="DUAL SPECIFICITY PROTEIN KINASE"/>
    <property type="match status" value="1"/>
</dbReference>
<evidence type="ECO:0000259" key="10">
    <source>
        <dbReference type="PROSITE" id="PS50011"/>
    </source>
</evidence>
<evidence type="ECO:0000313" key="12">
    <source>
        <dbReference type="Proteomes" id="UP000215453"/>
    </source>
</evidence>
<dbReference type="InterPro" id="IPR017441">
    <property type="entry name" value="Protein_kinase_ATP_BS"/>
</dbReference>
<dbReference type="PANTHER" id="PTHR24058:SF103">
    <property type="entry name" value="SERINE_THREONINE-PROTEIN KINASE PRP4 HOMOLOG"/>
    <property type="match status" value="1"/>
</dbReference>
<evidence type="ECO:0000256" key="9">
    <source>
        <dbReference type="SAM" id="MobiDB-lite"/>
    </source>
</evidence>
<name>A0A1Y6LA75_ZYMTR</name>
<dbReference type="InterPro" id="IPR000719">
    <property type="entry name" value="Prot_kinase_dom"/>
</dbReference>
<dbReference type="PROSITE" id="PS00107">
    <property type="entry name" value="PROTEIN_KINASE_ATP"/>
    <property type="match status" value="1"/>
</dbReference>